<dbReference type="InterPro" id="IPR012677">
    <property type="entry name" value="Nucleotide-bd_a/b_plait_sf"/>
</dbReference>
<dbReference type="EMBL" id="JARYMX010000006">
    <property type="protein sequence ID" value="KAJ9544726.1"/>
    <property type="molecule type" value="Genomic_DNA"/>
</dbReference>
<evidence type="ECO:0000256" key="4">
    <source>
        <dbReference type="ARBA" id="ARBA00022884"/>
    </source>
</evidence>
<comment type="subcellular location">
    <subcellularLocation>
        <location evidence="1">Nucleus</location>
    </subcellularLocation>
</comment>
<keyword evidence="4 6" id="KW-0694">RNA-binding</keyword>
<dbReference type="InterPro" id="IPR000504">
    <property type="entry name" value="RRM_dom"/>
</dbReference>
<dbReference type="InterPro" id="IPR050374">
    <property type="entry name" value="RRT5_SRSF_SR"/>
</dbReference>
<evidence type="ECO:0000256" key="5">
    <source>
        <dbReference type="ARBA" id="ARBA00023242"/>
    </source>
</evidence>
<feature type="domain" description="RRM" evidence="7">
    <location>
        <begin position="38"/>
        <end position="81"/>
    </location>
</feature>
<dbReference type="GO" id="GO:0003729">
    <property type="term" value="F:mRNA binding"/>
    <property type="evidence" value="ECO:0007669"/>
    <property type="project" value="TreeGrafter"/>
</dbReference>
<organism evidence="8 9">
    <name type="scientific">Centaurea solstitialis</name>
    <name type="common">yellow star-thistle</name>
    <dbReference type="NCBI Taxonomy" id="347529"/>
    <lineage>
        <taxon>Eukaryota</taxon>
        <taxon>Viridiplantae</taxon>
        <taxon>Streptophyta</taxon>
        <taxon>Embryophyta</taxon>
        <taxon>Tracheophyta</taxon>
        <taxon>Spermatophyta</taxon>
        <taxon>Magnoliopsida</taxon>
        <taxon>eudicotyledons</taxon>
        <taxon>Gunneridae</taxon>
        <taxon>Pentapetalae</taxon>
        <taxon>asterids</taxon>
        <taxon>campanulids</taxon>
        <taxon>Asterales</taxon>
        <taxon>Asteraceae</taxon>
        <taxon>Carduoideae</taxon>
        <taxon>Cardueae</taxon>
        <taxon>Centaureinae</taxon>
        <taxon>Centaurea</taxon>
    </lineage>
</organism>
<protein>
    <recommendedName>
        <fullName evidence="7">RRM domain-containing protein</fullName>
    </recommendedName>
</protein>
<dbReference type="PANTHER" id="PTHR23003:SF62">
    <property type="entry name" value="SERINE_ARGININE (SR)-TYPE SHUTTLING MRNA BINDING PROTEIN NPL3"/>
    <property type="match status" value="1"/>
</dbReference>
<keyword evidence="5" id="KW-0539">Nucleus</keyword>
<evidence type="ECO:0000256" key="6">
    <source>
        <dbReference type="PROSITE-ProRule" id="PRU00176"/>
    </source>
</evidence>
<gene>
    <name evidence="8" type="ORF">OSB04_024433</name>
</gene>
<dbReference type="SUPFAM" id="SSF54928">
    <property type="entry name" value="RNA-binding domain, RBD"/>
    <property type="match status" value="1"/>
</dbReference>
<evidence type="ECO:0000313" key="8">
    <source>
        <dbReference type="EMBL" id="KAJ9544726.1"/>
    </source>
</evidence>
<dbReference type="Gene3D" id="3.30.70.330">
    <property type="match status" value="1"/>
</dbReference>
<evidence type="ECO:0000256" key="3">
    <source>
        <dbReference type="ARBA" id="ARBA00022737"/>
    </source>
</evidence>
<dbReference type="GO" id="GO:0005737">
    <property type="term" value="C:cytoplasm"/>
    <property type="evidence" value="ECO:0007669"/>
    <property type="project" value="TreeGrafter"/>
</dbReference>
<evidence type="ECO:0000259" key="7">
    <source>
        <dbReference type="PROSITE" id="PS50102"/>
    </source>
</evidence>
<comment type="caution">
    <text evidence="8">The sequence shown here is derived from an EMBL/GenBank/DDBJ whole genome shotgun (WGS) entry which is preliminary data.</text>
</comment>
<dbReference type="Proteomes" id="UP001172457">
    <property type="component" value="Chromosome 6"/>
</dbReference>
<dbReference type="GO" id="GO:0006397">
    <property type="term" value="P:mRNA processing"/>
    <property type="evidence" value="ECO:0007669"/>
    <property type="project" value="UniProtKB-KW"/>
</dbReference>
<sequence length="112" mass="12820">MMNKQSPDGGYSTIDCVHISHQPAFDLPFIGTMSRSSRTLYVGNIPGDIHEREVEDLFYKYGQIAHIDLKIPPRPPSYAFFYSFLSSYSSRRLLMLKMLFVVVMSTISMDTD</sequence>
<keyword evidence="2" id="KW-0507">mRNA processing</keyword>
<accession>A0AA38SZG6</accession>
<dbReference type="InterPro" id="IPR035979">
    <property type="entry name" value="RBD_domain_sf"/>
</dbReference>
<keyword evidence="3" id="KW-0677">Repeat</keyword>
<evidence type="ECO:0000256" key="1">
    <source>
        <dbReference type="ARBA" id="ARBA00004123"/>
    </source>
</evidence>
<proteinExistence type="predicted"/>
<dbReference type="AlphaFoldDB" id="A0AA38SZG6"/>
<keyword evidence="9" id="KW-1185">Reference proteome</keyword>
<evidence type="ECO:0000313" key="9">
    <source>
        <dbReference type="Proteomes" id="UP001172457"/>
    </source>
</evidence>
<dbReference type="Pfam" id="PF00076">
    <property type="entry name" value="RRM_1"/>
    <property type="match status" value="1"/>
</dbReference>
<dbReference type="PROSITE" id="PS50102">
    <property type="entry name" value="RRM"/>
    <property type="match status" value="1"/>
</dbReference>
<reference evidence="8" key="1">
    <citation type="submission" date="2023-03" db="EMBL/GenBank/DDBJ databases">
        <title>Chromosome-scale reference genome and RAD-based genetic map of yellow starthistle (Centaurea solstitialis) reveal putative structural variation and QTLs associated with invader traits.</title>
        <authorList>
            <person name="Reatini B."/>
            <person name="Cang F.A."/>
            <person name="Jiang Q."/>
            <person name="Mckibben M.T.W."/>
            <person name="Barker M.S."/>
            <person name="Rieseberg L.H."/>
            <person name="Dlugosch K.M."/>
        </authorList>
    </citation>
    <scope>NUCLEOTIDE SEQUENCE</scope>
    <source>
        <strain evidence="8">CAN-66</strain>
        <tissue evidence="8">Leaf</tissue>
    </source>
</reference>
<dbReference type="PANTHER" id="PTHR23003">
    <property type="entry name" value="RNA RECOGNITION MOTIF RRM DOMAIN CONTAINING PROTEIN"/>
    <property type="match status" value="1"/>
</dbReference>
<name>A0AA38SZG6_9ASTR</name>
<evidence type="ECO:0000256" key="2">
    <source>
        <dbReference type="ARBA" id="ARBA00022664"/>
    </source>
</evidence>
<dbReference type="GO" id="GO:0005634">
    <property type="term" value="C:nucleus"/>
    <property type="evidence" value="ECO:0007669"/>
    <property type="project" value="UniProtKB-SubCell"/>
</dbReference>